<dbReference type="InterPro" id="IPR002466">
    <property type="entry name" value="A_deamin"/>
</dbReference>
<dbReference type="GO" id="GO:0008251">
    <property type="term" value="F:tRNA-specific adenosine deaminase activity"/>
    <property type="evidence" value="ECO:0007669"/>
    <property type="project" value="TreeGrafter"/>
</dbReference>
<keyword evidence="3" id="KW-1185">Reference proteome</keyword>
<dbReference type="GO" id="GO:0006396">
    <property type="term" value="P:RNA processing"/>
    <property type="evidence" value="ECO:0007669"/>
    <property type="project" value="InterPro"/>
</dbReference>
<dbReference type="Proteomes" id="UP001362999">
    <property type="component" value="Unassembled WGS sequence"/>
</dbReference>
<evidence type="ECO:0000313" key="2">
    <source>
        <dbReference type="EMBL" id="KAK7061394.1"/>
    </source>
</evidence>
<dbReference type="GO" id="GO:0006382">
    <property type="term" value="P:adenosine to inosine editing"/>
    <property type="evidence" value="ECO:0007669"/>
    <property type="project" value="TreeGrafter"/>
</dbReference>
<dbReference type="AlphaFoldDB" id="A0AAW0E9P8"/>
<dbReference type="PANTHER" id="PTHR10910">
    <property type="entry name" value="EUKARYOTE SPECIFIC DSRNA BINDING PROTEIN"/>
    <property type="match status" value="1"/>
</dbReference>
<protein>
    <submittedName>
        <fullName evidence="2">tRNA-specific adenosine deaminase 1</fullName>
    </submittedName>
</protein>
<dbReference type="Pfam" id="PF02137">
    <property type="entry name" value="A_deamin"/>
    <property type="match status" value="1"/>
</dbReference>
<dbReference type="EMBL" id="JAWWNJ010000002">
    <property type="protein sequence ID" value="KAK7061394.1"/>
    <property type="molecule type" value="Genomic_DNA"/>
</dbReference>
<evidence type="ECO:0000313" key="3">
    <source>
        <dbReference type="Proteomes" id="UP001362999"/>
    </source>
</evidence>
<dbReference type="GO" id="GO:0005737">
    <property type="term" value="C:cytoplasm"/>
    <property type="evidence" value="ECO:0007669"/>
    <property type="project" value="TreeGrafter"/>
</dbReference>
<accession>A0AAW0E9P8</accession>
<name>A0AAW0E9P8_9AGAR</name>
<reference evidence="2 3" key="1">
    <citation type="journal article" date="2024" name="J Genomics">
        <title>Draft genome sequencing and assembly of Favolaschia claudopus CIRM-BRFM 2984 isolated from oak limbs.</title>
        <authorList>
            <person name="Navarro D."/>
            <person name="Drula E."/>
            <person name="Chaduli D."/>
            <person name="Cazenave R."/>
            <person name="Ahrendt S."/>
            <person name="Wang J."/>
            <person name="Lipzen A."/>
            <person name="Daum C."/>
            <person name="Barry K."/>
            <person name="Grigoriev I.V."/>
            <person name="Favel A."/>
            <person name="Rosso M.N."/>
            <person name="Martin F."/>
        </authorList>
    </citation>
    <scope>NUCLEOTIDE SEQUENCE [LARGE SCALE GENOMIC DNA]</scope>
    <source>
        <strain evidence="2 3">CIRM-BRFM 2984</strain>
    </source>
</reference>
<dbReference type="GO" id="GO:0003725">
    <property type="term" value="F:double-stranded RNA binding"/>
    <property type="evidence" value="ECO:0007669"/>
    <property type="project" value="TreeGrafter"/>
</dbReference>
<comment type="caution">
    <text evidence="2">The sequence shown here is derived from an EMBL/GenBank/DDBJ whole genome shotgun (WGS) entry which is preliminary data.</text>
</comment>
<gene>
    <name evidence="2" type="ORF">R3P38DRAFT_2595862</name>
</gene>
<sequence length="396" mass="44127">MENLPLHILEEIMNLYNTLPLKPPPNQWTILASFFVTSTSTGMHKILSLATGTKCLPSNRLPKDGEAVHDSHAEVLARRGVVRWFLEEIARFQESQVSQWIHACDDGKYALKDDARLSLYVSTVPCGDASMRFLSSSQDEEMAALKDSAARLPSDLTAATRGRDNYALFGALRTKPGRADAPSTASMSCSDKIASWSFLGVQGALGARFMRPLYIHNVIIGEVPVHLRSVVQEDCERGLWQRLEGIPGCGEYSLHPLKVQFTDLPFVHARTTVPKVRNSCNDSLWWIADSSRPAEIIINGFKRGIAPKHRHRELHRPQACRKSMLHLYNETLGICGLALELDLPYSTVKLSMNEYQAAKQDLIGPNCRFSGWIHGSSIQFEVPQQSSTDKSISEIS</sequence>
<dbReference type="GO" id="GO:0003726">
    <property type="term" value="F:double-stranded RNA adenosine deaminase activity"/>
    <property type="evidence" value="ECO:0007669"/>
    <property type="project" value="TreeGrafter"/>
</dbReference>
<organism evidence="2 3">
    <name type="scientific">Favolaschia claudopus</name>
    <dbReference type="NCBI Taxonomy" id="2862362"/>
    <lineage>
        <taxon>Eukaryota</taxon>
        <taxon>Fungi</taxon>
        <taxon>Dikarya</taxon>
        <taxon>Basidiomycota</taxon>
        <taxon>Agaricomycotina</taxon>
        <taxon>Agaricomycetes</taxon>
        <taxon>Agaricomycetidae</taxon>
        <taxon>Agaricales</taxon>
        <taxon>Marasmiineae</taxon>
        <taxon>Mycenaceae</taxon>
        <taxon>Favolaschia</taxon>
    </lineage>
</organism>
<dbReference type="PANTHER" id="PTHR10910:SF62">
    <property type="entry name" value="AT07585P-RELATED"/>
    <property type="match status" value="1"/>
</dbReference>
<proteinExistence type="predicted"/>
<dbReference type="SMART" id="SM00552">
    <property type="entry name" value="ADEAMc"/>
    <property type="match status" value="1"/>
</dbReference>
<dbReference type="GO" id="GO:0005730">
    <property type="term" value="C:nucleolus"/>
    <property type="evidence" value="ECO:0007669"/>
    <property type="project" value="TreeGrafter"/>
</dbReference>
<evidence type="ECO:0000259" key="1">
    <source>
        <dbReference type="PROSITE" id="PS50141"/>
    </source>
</evidence>
<feature type="domain" description="A to I editase" evidence="1">
    <location>
        <begin position="48"/>
        <end position="362"/>
    </location>
</feature>
<dbReference type="PROSITE" id="PS50141">
    <property type="entry name" value="A_DEAMIN_EDITASE"/>
    <property type="match status" value="1"/>
</dbReference>